<dbReference type="EMBL" id="DS113856">
    <property type="protein sequence ID" value="EAX94458.1"/>
    <property type="molecule type" value="Genomic_DNA"/>
</dbReference>
<dbReference type="SUPFAM" id="SSF48403">
    <property type="entry name" value="Ankyrin repeat"/>
    <property type="match status" value="1"/>
</dbReference>
<protein>
    <recommendedName>
        <fullName evidence="1">DUF3447 domain-containing protein</fullName>
    </recommendedName>
</protein>
<dbReference type="PANTHER" id="PTHR24182:SF13">
    <property type="entry name" value="LD18443P"/>
    <property type="match status" value="1"/>
</dbReference>
<dbReference type="VEuPathDB" id="TrichDB:TVAGG3_0756190"/>
<evidence type="ECO:0000313" key="2">
    <source>
        <dbReference type="EMBL" id="EAX94458.1"/>
    </source>
</evidence>
<dbReference type="InterPro" id="IPR020683">
    <property type="entry name" value="DUF3447"/>
</dbReference>
<accession>A2FKU8</accession>
<keyword evidence="3" id="KW-1185">Reference proteome</keyword>
<dbReference type="InterPro" id="IPR036770">
    <property type="entry name" value="Ankyrin_rpt-contain_sf"/>
</dbReference>
<dbReference type="KEGG" id="tva:4752190"/>
<evidence type="ECO:0000313" key="3">
    <source>
        <dbReference type="Proteomes" id="UP000001542"/>
    </source>
</evidence>
<dbReference type="InParanoid" id="A2FKU8"/>
<gene>
    <name evidence="2" type="ORF">TVAG_031460</name>
</gene>
<dbReference type="SMR" id="A2FKU8"/>
<dbReference type="Pfam" id="PF11929">
    <property type="entry name" value="DUF3447"/>
    <property type="match status" value="1"/>
</dbReference>
<dbReference type="RefSeq" id="XP_001307388.1">
    <property type="nucleotide sequence ID" value="XM_001307387.1"/>
</dbReference>
<feature type="domain" description="DUF3447" evidence="1">
    <location>
        <begin position="140"/>
        <end position="213"/>
    </location>
</feature>
<dbReference type="PANTHER" id="PTHR24182">
    <property type="entry name" value="ANKYRIN REPEAT AND SOCS BOX CONTAINING 4"/>
    <property type="match status" value="1"/>
</dbReference>
<proteinExistence type="predicted"/>
<dbReference type="Gene3D" id="1.25.40.20">
    <property type="entry name" value="Ankyrin repeat-containing domain"/>
    <property type="match status" value="1"/>
</dbReference>
<dbReference type="AlphaFoldDB" id="A2FKU8"/>
<evidence type="ECO:0000259" key="1">
    <source>
        <dbReference type="Pfam" id="PF11929"/>
    </source>
</evidence>
<name>A2FKU8_TRIV3</name>
<dbReference type="VEuPathDB" id="TrichDB:TVAG_031460"/>
<reference evidence="2" key="1">
    <citation type="submission" date="2006-10" db="EMBL/GenBank/DDBJ databases">
        <authorList>
            <person name="Amadeo P."/>
            <person name="Zhao Q."/>
            <person name="Wortman J."/>
            <person name="Fraser-Liggett C."/>
            <person name="Carlton J."/>
        </authorList>
    </citation>
    <scope>NUCLEOTIDE SEQUENCE</scope>
    <source>
        <strain evidence="2">G3</strain>
    </source>
</reference>
<dbReference type="Proteomes" id="UP000001542">
    <property type="component" value="Unassembled WGS sequence"/>
</dbReference>
<reference evidence="2" key="2">
    <citation type="journal article" date="2007" name="Science">
        <title>Draft genome sequence of the sexually transmitted pathogen Trichomonas vaginalis.</title>
        <authorList>
            <person name="Carlton J.M."/>
            <person name="Hirt R.P."/>
            <person name="Silva J.C."/>
            <person name="Delcher A.L."/>
            <person name="Schatz M."/>
            <person name="Zhao Q."/>
            <person name="Wortman J.R."/>
            <person name="Bidwell S.L."/>
            <person name="Alsmark U.C.M."/>
            <person name="Besteiro S."/>
            <person name="Sicheritz-Ponten T."/>
            <person name="Noel C.J."/>
            <person name="Dacks J.B."/>
            <person name="Foster P.G."/>
            <person name="Simillion C."/>
            <person name="Van de Peer Y."/>
            <person name="Miranda-Saavedra D."/>
            <person name="Barton G.J."/>
            <person name="Westrop G.D."/>
            <person name="Mueller S."/>
            <person name="Dessi D."/>
            <person name="Fiori P.L."/>
            <person name="Ren Q."/>
            <person name="Paulsen I."/>
            <person name="Zhang H."/>
            <person name="Bastida-Corcuera F.D."/>
            <person name="Simoes-Barbosa A."/>
            <person name="Brown M.T."/>
            <person name="Hayes R.D."/>
            <person name="Mukherjee M."/>
            <person name="Okumura C.Y."/>
            <person name="Schneider R."/>
            <person name="Smith A.J."/>
            <person name="Vanacova S."/>
            <person name="Villalvazo M."/>
            <person name="Haas B.J."/>
            <person name="Pertea M."/>
            <person name="Feldblyum T.V."/>
            <person name="Utterback T.R."/>
            <person name="Shu C.L."/>
            <person name="Osoegawa K."/>
            <person name="de Jong P.J."/>
            <person name="Hrdy I."/>
            <person name="Horvathova L."/>
            <person name="Zubacova Z."/>
            <person name="Dolezal P."/>
            <person name="Malik S.B."/>
            <person name="Logsdon J.M. Jr."/>
            <person name="Henze K."/>
            <person name="Gupta A."/>
            <person name="Wang C.C."/>
            <person name="Dunne R.L."/>
            <person name="Upcroft J.A."/>
            <person name="Upcroft P."/>
            <person name="White O."/>
            <person name="Salzberg S.L."/>
            <person name="Tang P."/>
            <person name="Chiu C.-H."/>
            <person name="Lee Y.-S."/>
            <person name="Embley T.M."/>
            <person name="Coombs G.H."/>
            <person name="Mottram J.C."/>
            <person name="Tachezy J."/>
            <person name="Fraser-Liggett C.M."/>
            <person name="Johnson P.J."/>
        </authorList>
    </citation>
    <scope>NUCLEOTIDE SEQUENCE [LARGE SCALE GENOMIC DNA]</scope>
    <source>
        <strain evidence="2">G3</strain>
    </source>
</reference>
<sequence>MNDYCLNINAIAEIINCAAENNEKYLRGYWEVFKKLHEEYKLEFSEQRDYNDEFYALITKEYHTGWSLSFKKYEDKMVDEILDVYPPDSVMQYIMLDDFENFRTLDIKNYDGDVNGMKYIDWCSYYGSLNCFRFLRNNGAKISDETFRYSFHGKNPQIIHELLQENLKPDYFCMENAIIMHNTDVAIYLNSNFEIEIPDNLVMKYFNLPLFLYKLCISKNFDSCLSKSVYFGIPSLVEFIFSKGVSDHAKNSALHMAKEYGMKEIENFLIENGAQQKTFE</sequence>
<organism evidence="2 3">
    <name type="scientific">Trichomonas vaginalis (strain ATCC PRA-98 / G3)</name>
    <dbReference type="NCBI Taxonomy" id="412133"/>
    <lineage>
        <taxon>Eukaryota</taxon>
        <taxon>Metamonada</taxon>
        <taxon>Parabasalia</taxon>
        <taxon>Trichomonadida</taxon>
        <taxon>Trichomonadidae</taxon>
        <taxon>Trichomonas</taxon>
    </lineage>
</organism>